<evidence type="ECO:0000256" key="1">
    <source>
        <dbReference type="SAM" id="Coils"/>
    </source>
</evidence>
<evidence type="ECO:0000313" key="3">
    <source>
        <dbReference type="EMBL" id="CAE8697172.1"/>
    </source>
</evidence>
<feature type="compositionally biased region" description="Pro residues" evidence="2">
    <location>
        <begin position="1"/>
        <end position="12"/>
    </location>
</feature>
<evidence type="ECO:0000313" key="4">
    <source>
        <dbReference type="Proteomes" id="UP000626109"/>
    </source>
</evidence>
<dbReference type="Proteomes" id="UP000626109">
    <property type="component" value="Unassembled WGS sequence"/>
</dbReference>
<feature type="region of interest" description="Disordered" evidence="2">
    <location>
        <begin position="183"/>
        <end position="263"/>
    </location>
</feature>
<feature type="non-terminal residue" evidence="3">
    <location>
        <position position="1"/>
    </location>
</feature>
<organism evidence="3 4">
    <name type="scientific">Polarella glacialis</name>
    <name type="common">Dinoflagellate</name>
    <dbReference type="NCBI Taxonomy" id="89957"/>
    <lineage>
        <taxon>Eukaryota</taxon>
        <taxon>Sar</taxon>
        <taxon>Alveolata</taxon>
        <taxon>Dinophyceae</taxon>
        <taxon>Suessiales</taxon>
        <taxon>Suessiaceae</taxon>
        <taxon>Polarella</taxon>
    </lineage>
</organism>
<feature type="coiled-coil region" evidence="1">
    <location>
        <begin position="277"/>
        <end position="304"/>
    </location>
</feature>
<dbReference type="EMBL" id="CAJNNW010028665">
    <property type="protein sequence ID" value="CAE8697172.1"/>
    <property type="molecule type" value="Genomic_DNA"/>
</dbReference>
<sequence>PKVRPPPLPRAPSLPVFSDSSALQLSEPAQRTGPREVHRSEADWWKHSQHRGPLGLGGSSAANIDLHYCEDKLYILDARQIRAEQRIEELAALLDSVAEAQDGQAHRIDGLADTCQVAQDRIHKLHDVQAAMAVDIKVASQLADDAYKRQYQGFDSTELCEVSAGSALGSGFRQVPLHFEFGHEERGEGEAVVSKEPVAGSPRSRSASPIEHQQQQHQHQQQQQQQQQTQQQQPKQQQQSQQQRLRSASPPATATAASAAAGVRELRRSFGRVSSRIDEHDRRISELRDLSRRHEQQLAKVTAALDEALALRGQSCSAAAPVSDERLTEALEALTGQARAVEDLGEVVQSELKASRQLAEEMMVGPLARELVEHVAAQSEALQRLGEGLGDLPAKSSELGGRVASLEESVAAQNQQLGAMVLLVQRVRDHAADAMEDRLCAAAADLQRRIAGRVDVVHQQDLTLEKAERVTYHSELARVCKDNDLAGYTELWELIASKRSREDRYDFNLISDNCMKFLRHSFRHHDASWREVGVRVSRTFFHLKEAREKFVILDFVGSMMLITMPDDKDEAEVGEDGEKRGGKASGVAKRDRETKTQEFQLLAAETILEMADYVEFMDCLCSSSVLNFLCIVLNQVPAAVETATHVFVKISANPENLPVFSEGAVGDILESFFKSVDIKRPQDGNEEQLQQWARDITALSHCAHTMGTMIKYDHACQVSLLTIGEIFAMQPNNARLIAELSRLFYWILRTSQDIFETLMEAAPNGGGLDGLDRLLAALQQTWAQSVDTHNKLLFIDMGRLDGLQDFLVDDLDNTKAIEPGSDKFLDKVAHAEMRLCYLNCLLWVMLPVPTVRWKLRDLKLEDLHHAFELREDVLLQVIIGTVRHLLDTPGAQECHELIRFFGEQLLILLDLLIRGEIPIRLTRLLLDGISILAFNRGMQTMLADFDISKKLHDLVNFAQESHLSDDTLDKIELAVLRILAQVAIHPSHRLGWIGKSDETDGSIYIAEYPPRGEFQSQLEDYVKSADDSTRTISSLLLTIFQERKFQKDLQDIDTTIRSILDWWQANSTMRYEEEKEAAEAAAAFSATGPVTPVERSVATLQEQMAVCLMRQEMGRHLTS</sequence>
<proteinExistence type="predicted"/>
<gene>
    <name evidence="3" type="ORF">PGLA2088_LOCUS30155</name>
</gene>
<evidence type="ECO:0000256" key="2">
    <source>
        <dbReference type="SAM" id="MobiDB-lite"/>
    </source>
</evidence>
<feature type="region of interest" description="Disordered" evidence="2">
    <location>
        <begin position="569"/>
        <end position="591"/>
    </location>
</feature>
<comment type="caution">
    <text evidence="3">The sequence shown here is derived from an EMBL/GenBank/DDBJ whole genome shotgun (WGS) entry which is preliminary data.</text>
</comment>
<accession>A0A813KAM7</accession>
<feature type="region of interest" description="Disordered" evidence="2">
    <location>
        <begin position="1"/>
        <end position="40"/>
    </location>
</feature>
<keyword evidence="1" id="KW-0175">Coiled coil</keyword>
<name>A0A813KAM7_POLGL</name>
<reference evidence="3" key="1">
    <citation type="submission" date="2021-02" db="EMBL/GenBank/DDBJ databases">
        <authorList>
            <person name="Dougan E. K."/>
            <person name="Rhodes N."/>
            <person name="Thang M."/>
            <person name="Chan C."/>
        </authorList>
    </citation>
    <scope>NUCLEOTIDE SEQUENCE</scope>
</reference>
<protein>
    <submittedName>
        <fullName evidence="3">Uncharacterized protein</fullName>
    </submittedName>
</protein>
<feature type="non-terminal residue" evidence="3">
    <location>
        <position position="1119"/>
    </location>
</feature>
<feature type="compositionally biased region" description="Low complexity" evidence="2">
    <location>
        <begin position="212"/>
        <end position="261"/>
    </location>
</feature>
<dbReference type="AlphaFoldDB" id="A0A813KAM7"/>
<feature type="compositionally biased region" description="Polar residues" evidence="2">
    <location>
        <begin position="18"/>
        <end position="29"/>
    </location>
</feature>